<dbReference type="Pfam" id="PF03982">
    <property type="entry name" value="DAGAT"/>
    <property type="match status" value="1"/>
</dbReference>
<organism evidence="15 16">
    <name type="scientific">Syphacia muris</name>
    <dbReference type="NCBI Taxonomy" id="451379"/>
    <lineage>
        <taxon>Eukaryota</taxon>
        <taxon>Metazoa</taxon>
        <taxon>Ecdysozoa</taxon>
        <taxon>Nematoda</taxon>
        <taxon>Chromadorea</taxon>
        <taxon>Rhabditida</taxon>
        <taxon>Spirurina</taxon>
        <taxon>Oxyuridomorpha</taxon>
        <taxon>Oxyuroidea</taxon>
        <taxon>Oxyuridae</taxon>
        <taxon>Syphacia</taxon>
    </lineage>
</organism>
<evidence type="ECO:0000256" key="1">
    <source>
        <dbReference type="ARBA" id="ARBA00004477"/>
    </source>
</evidence>
<keyword evidence="15" id="KW-1185">Reference proteome</keyword>
<evidence type="ECO:0000256" key="11">
    <source>
        <dbReference type="ARBA" id="ARBA00023098"/>
    </source>
</evidence>
<keyword evidence="11" id="KW-0443">Lipid metabolism</keyword>
<evidence type="ECO:0000313" key="16">
    <source>
        <dbReference type="WBParaSite" id="SMUV_0000858601-mRNA-1"/>
    </source>
</evidence>
<evidence type="ECO:0000256" key="6">
    <source>
        <dbReference type="ARBA" id="ARBA00022679"/>
    </source>
</evidence>
<evidence type="ECO:0000256" key="7">
    <source>
        <dbReference type="ARBA" id="ARBA00022692"/>
    </source>
</evidence>
<keyword evidence="6 14" id="KW-0808">Transferase</keyword>
<comment type="subcellular location">
    <subcellularLocation>
        <location evidence="1 14">Endoplasmic reticulum membrane</location>
        <topology evidence="1 14">Multi-pass membrane protein</topology>
    </subcellularLocation>
</comment>
<dbReference type="GO" id="GO:0006071">
    <property type="term" value="P:glycerol metabolic process"/>
    <property type="evidence" value="ECO:0007669"/>
    <property type="project" value="UniProtKB-KW"/>
</dbReference>
<dbReference type="GO" id="GO:0004144">
    <property type="term" value="F:diacylglycerol O-acyltransferase activity"/>
    <property type="evidence" value="ECO:0007669"/>
    <property type="project" value="TreeGrafter"/>
</dbReference>
<evidence type="ECO:0000256" key="8">
    <source>
        <dbReference type="ARBA" id="ARBA00022798"/>
    </source>
</evidence>
<dbReference type="InterPro" id="IPR007130">
    <property type="entry name" value="DAGAT"/>
</dbReference>
<keyword evidence="12" id="KW-0472">Membrane</keyword>
<evidence type="ECO:0000256" key="13">
    <source>
        <dbReference type="ARBA" id="ARBA00023315"/>
    </source>
</evidence>
<dbReference type="EC" id="2.3.1.-" evidence="14"/>
<dbReference type="GO" id="GO:0005789">
    <property type="term" value="C:endoplasmic reticulum membrane"/>
    <property type="evidence" value="ECO:0007669"/>
    <property type="project" value="UniProtKB-SubCell"/>
</dbReference>
<evidence type="ECO:0000256" key="3">
    <source>
        <dbReference type="ARBA" id="ARBA00005189"/>
    </source>
</evidence>
<keyword evidence="10" id="KW-1133">Transmembrane helix</keyword>
<accession>A0A158R5X4</accession>
<dbReference type="CDD" id="cd07987">
    <property type="entry name" value="LPLAT_MGAT-like"/>
    <property type="match status" value="1"/>
</dbReference>
<proteinExistence type="inferred from homology"/>
<evidence type="ECO:0000256" key="9">
    <source>
        <dbReference type="ARBA" id="ARBA00022824"/>
    </source>
</evidence>
<name>A0A158R5X4_9BILA</name>
<evidence type="ECO:0000313" key="15">
    <source>
        <dbReference type="Proteomes" id="UP000046393"/>
    </source>
</evidence>
<dbReference type="AlphaFoldDB" id="A0A158R5X4"/>
<dbReference type="WBParaSite" id="SMUV_0000858601-mRNA-1">
    <property type="protein sequence ID" value="SMUV_0000858601-mRNA-1"/>
    <property type="gene ID" value="SMUV_0000858601"/>
</dbReference>
<evidence type="ECO:0000256" key="12">
    <source>
        <dbReference type="ARBA" id="ARBA00023136"/>
    </source>
</evidence>
<dbReference type="GO" id="GO:0019432">
    <property type="term" value="P:triglyceride biosynthetic process"/>
    <property type="evidence" value="ECO:0007669"/>
    <property type="project" value="TreeGrafter"/>
</dbReference>
<dbReference type="STRING" id="451379.A0A158R5X4"/>
<comment type="pathway">
    <text evidence="2">Glycerolipid metabolism; triacylglycerol biosynthesis.</text>
</comment>
<comment type="pathway">
    <text evidence="3">Lipid metabolism.</text>
</comment>
<dbReference type="Proteomes" id="UP000046393">
    <property type="component" value="Unplaced"/>
</dbReference>
<dbReference type="PANTHER" id="PTHR12317:SF0">
    <property type="entry name" value="ACYLTRANSFERASE"/>
    <property type="match status" value="1"/>
</dbReference>
<evidence type="ECO:0000256" key="14">
    <source>
        <dbReference type="RuleBase" id="RU367023"/>
    </source>
</evidence>
<keyword evidence="13" id="KW-0012">Acyltransferase</keyword>
<comment type="similarity">
    <text evidence="4 14">Belongs to the diacylglycerol acyltransferase family.</text>
</comment>
<dbReference type="PANTHER" id="PTHR12317">
    <property type="entry name" value="DIACYLGLYCEROL O-ACYLTRANSFERASE"/>
    <property type="match status" value="1"/>
</dbReference>
<sequence length="346" mass="39396">MGTDLKRFDKTWHDVLLENFAVIHYVFFFIIAPPLSIFLAFFMLFSSYWSRESSVVSSFRHFVLLYGIWVYLTWDSPRYGLRRSRWYQSCSLWKYFAAYFPIDLVKTADLDTSRNYIIGIHPHGVMGIGAFTTLCTNATGFWEMFPGITPYLATLPGQFLFPFRREYISLTGAVSCEKDVLQSLLEGQKGKAVGIILGGAEESLECRPNSFNLILNKRKGFIKLAFETGSCLVPCFNFGENSTYDQMSNERGSFLRRLQHIILQTFGFGAPVIVGCGIFNCPFGILPFRTPIHTVVGEPIEVALTPEPTVEQIEELHVRYCSELKRLFNEHKGKYGIGADVELNLL</sequence>
<evidence type="ECO:0000256" key="5">
    <source>
        <dbReference type="ARBA" id="ARBA00022516"/>
    </source>
</evidence>
<evidence type="ECO:0000256" key="10">
    <source>
        <dbReference type="ARBA" id="ARBA00022989"/>
    </source>
</evidence>
<reference evidence="16" key="1">
    <citation type="submission" date="2016-04" db="UniProtKB">
        <authorList>
            <consortium name="WormBaseParasite"/>
        </authorList>
    </citation>
    <scope>IDENTIFICATION</scope>
</reference>
<keyword evidence="5" id="KW-0444">Lipid biosynthesis</keyword>
<keyword evidence="9 14" id="KW-0256">Endoplasmic reticulum</keyword>
<evidence type="ECO:0000256" key="2">
    <source>
        <dbReference type="ARBA" id="ARBA00004771"/>
    </source>
</evidence>
<keyword evidence="7" id="KW-0812">Transmembrane</keyword>
<keyword evidence="8" id="KW-0319">Glycerol metabolism</keyword>
<evidence type="ECO:0000256" key="4">
    <source>
        <dbReference type="ARBA" id="ARBA00005420"/>
    </source>
</evidence>
<protein>
    <recommendedName>
        <fullName evidence="14">Acyltransferase</fullName>
        <ecNumber evidence="14">2.3.1.-</ecNumber>
    </recommendedName>
</protein>